<evidence type="ECO:0000256" key="7">
    <source>
        <dbReference type="ARBA" id="ARBA00023012"/>
    </source>
</evidence>
<sequence>MLVIIVVIVAFLCQAAAAWVALRIASRFRPGWGWLLLAVAMVLMVVRSLSVLAEISLGLPQDLISESVGLLISLASLAGVLLIEPVLRGAYRYQTFMELETHRLSGLLQALPGVVYQCRNDPQWTMEYISNGCRELTGYAPEDLIGNRRIAYAELIVPEDREKVWQEVQKAVRERRPYRLVYRIRTASNDVKWVWEQGSAVYDEESEVAFLIGYISDVTAWRQIEEEFEHARQDWHSEKEAWRRTEKRLLNEVWELQERQNEAIAYEIHDGFIQQATGALMSLETYRHLRNTAPQEAESFLDRAMHLIRNAIAEARRLIRGLRPDLLEEGGLIPALESFFQEIRTRHHVEIDFHNQTQFVRLAAPVETHIFRIVQEAVLNAVRHSGSPRVAVSLRQEDSTLEIEVRDWGSGFDVERIPAGHYGIHSIRDRAKLLGGWAEITSQRQQGTTVRVTIPLDVLPTNGIDLNPYTGNPLVPTPSSNG</sequence>
<dbReference type="PROSITE" id="PS50113">
    <property type="entry name" value="PAC"/>
    <property type="match status" value="1"/>
</dbReference>
<gene>
    <name evidence="13" type="ORF">THTE_3282</name>
</gene>
<dbReference type="SMART" id="SM00086">
    <property type="entry name" value="PAC"/>
    <property type="match status" value="1"/>
</dbReference>
<organism evidence="13 14">
    <name type="scientific">Thermogutta terrifontis</name>
    <dbReference type="NCBI Taxonomy" id="1331910"/>
    <lineage>
        <taxon>Bacteria</taxon>
        <taxon>Pseudomonadati</taxon>
        <taxon>Planctomycetota</taxon>
        <taxon>Planctomycetia</taxon>
        <taxon>Pirellulales</taxon>
        <taxon>Thermoguttaceae</taxon>
        <taxon>Thermogutta</taxon>
    </lineage>
</organism>
<dbReference type="InterPro" id="IPR001610">
    <property type="entry name" value="PAC"/>
</dbReference>
<dbReference type="PANTHER" id="PTHR24421">
    <property type="entry name" value="NITRATE/NITRITE SENSOR PROTEIN NARX-RELATED"/>
    <property type="match status" value="1"/>
</dbReference>
<dbReference type="Gene3D" id="3.30.565.10">
    <property type="entry name" value="Histidine kinase-like ATPase, C-terminal domain"/>
    <property type="match status" value="1"/>
</dbReference>
<dbReference type="SUPFAM" id="SSF55874">
    <property type="entry name" value="ATPase domain of HSP90 chaperone/DNA topoisomerase II/histidine kinase"/>
    <property type="match status" value="1"/>
</dbReference>
<feature type="transmembrane region" description="Helical" evidence="9">
    <location>
        <begin position="33"/>
        <end position="55"/>
    </location>
</feature>
<dbReference type="AlphaFoldDB" id="A0A286RIV0"/>
<dbReference type="Pfam" id="PF08447">
    <property type="entry name" value="PAS_3"/>
    <property type="match status" value="1"/>
</dbReference>
<keyword evidence="8 9" id="KW-0472">Membrane</keyword>
<dbReference type="GO" id="GO:0000155">
    <property type="term" value="F:phosphorelay sensor kinase activity"/>
    <property type="evidence" value="ECO:0007669"/>
    <property type="project" value="InterPro"/>
</dbReference>
<dbReference type="PROSITE" id="PS50112">
    <property type="entry name" value="PAS"/>
    <property type="match status" value="1"/>
</dbReference>
<name>A0A286RIV0_9BACT</name>
<protein>
    <submittedName>
        <fullName evidence="13">PAS sensor protein</fullName>
    </submittedName>
</protein>
<dbReference type="InterPro" id="IPR000700">
    <property type="entry name" value="PAS-assoc_C"/>
</dbReference>
<evidence type="ECO:0000256" key="1">
    <source>
        <dbReference type="ARBA" id="ARBA00004651"/>
    </source>
</evidence>
<keyword evidence="6 9" id="KW-1133">Transmembrane helix</keyword>
<dbReference type="GO" id="GO:0005886">
    <property type="term" value="C:plasma membrane"/>
    <property type="evidence" value="ECO:0007669"/>
    <property type="project" value="UniProtKB-SubCell"/>
</dbReference>
<comment type="subcellular location">
    <subcellularLocation>
        <location evidence="1">Cell membrane</location>
        <topology evidence="1">Multi-pass membrane protein</topology>
    </subcellularLocation>
</comment>
<dbReference type="CDD" id="cd16917">
    <property type="entry name" value="HATPase_UhpB-NarQ-NarX-like"/>
    <property type="match status" value="1"/>
</dbReference>
<evidence type="ECO:0000256" key="5">
    <source>
        <dbReference type="ARBA" id="ARBA00022777"/>
    </source>
</evidence>
<evidence type="ECO:0000259" key="11">
    <source>
        <dbReference type="PROSITE" id="PS50112"/>
    </source>
</evidence>
<keyword evidence="4 9" id="KW-0812">Transmembrane</keyword>
<dbReference type="SUPFAM" id="SSF55785">
    <property type="entry name" value="PYP-like sensor domain (PAS domain)"/>
    <property type="match status" value="1"/>
</dbReference>
<evidence type="ECO:0000256" key="4">
    <source>
        <dbReference type="ARBA" id="ARBA00022692"/>
    </source>
</evidence>
<dbReference type="SMART" id="SM00387">
    <property type="entry name" value="HATPase_c"/>
    <property type="match status" value="1"/>
</dbReference>
<evidence type="ECO:0000256" key="6">
    <source>
        <dbReference type="ARBA" id="ARBA00022989"/>
    </source>
</evidence>
<dbReference type="Gene3D" id="1.20.5.1930">
    <property type="match status" value="1"/>
</dbReference>
<dbReference type="KEGG" id="ttf:THTE_3282"/>
<evidence type="ECO:0000313" key="13">
    <source>
        <dbReference type="EMBL" id="ASV75884.1"/>
    </source>
</evidence>
<dbReference type="EMBL" id="CP018477">
    <property type="protein sequence ID" value="ASV75884.1"/>
    <property type="molecule type" value="Genomic_DNA"/>
</dbReference>
<evidence type="ECO:0000259" key="12">
    <source>
        <dbReference type="PROSITE" id="PS50113"/>
    </source>
</evidence>
<dbReference type="InterPro" id="IPR003594">
    <property type="entry name" value="HATPase_dom"/>
</dbReference>
<evidence type="ECO:0000256" key="8">
    <source>
        <dbReference type="ARBA" id="ARBA00023136"/>
    </source>
</evidence>
<dbReference type="Pfam" id="PF02518">
    <property type="entry name" value="HATPase_c"/>
    <property type="match status" value="1"/>
</dbReference>
<evidence type="ECO:0000313" key="14">
    <source>
        <dbReference type="Proteomes" id="UP000215086"/>
    </source>
</evidence>
<accession>A0A286RIV0</accession>
<dbReference type="Pfam" id="PF07730">
    <property type="entry name" value="HisKA_3"/>
    <property type="match status" value="1"/>
</dbReference>
<dbReference type="OrthoDB" id="290376at2"/>
<evidence type="ECO:0000256" key="9">
    <source>
        <dbReference type="SAM" id="Phobius"/>
    </source>
</evidence>
<dbReference type="NCBIfam" id="TIGR00229">
    <property type="entry name" value="sensory_box"/>
    <property type="match status" value="1"/>
</dbReference>
<keyword evidence="7" id="KW-0902">Two-component regulatory system</keyword>
<feature type="domain" description="Histidine kinase" evidence="10">
    <location>
        <begin position="370"/>
        <end position="458"/>
    </location>
</feature>
<keyword evidence="5" id="KW-0418">Kinase</keyword>
<evidence type="ECO:0000256" key="3">
    <source>
        <dbReference type="ARBA" id="ARBA00022679"/>
    </source>
</evidence>
<dbReference type="InterPro" id="IPR050482">
    <property type="entry name" value="Sensor_HK_TwoCompSys"/>
</dbReference>
<dbReference type="PANTHER" id="PTHR24421:SF37">
    <property type="entry name" value="SENSOR HISTIDINE KINASE NARS"/>
    <property type="match status" value="1"/>
</dbReference>
<dbReference type="InterPro" id="IPR000014">
    <property type="entry name" value="PAS"/>
</dbReference>
<reference evidence="13 14" key="1">
    <citation type="journal article" name="Front. Microbiol.">
        <title>Sugar Metabolism of the First Thermophilic Planctomycete Thermogutta terrifontis: Comparative Genomic and Transcriptomic Approaches.</title>
        <authorList>
            <person name="Elcheninov A.G."/>
            <person name="Menzel P."/>
            <person name="Gudbergsdottir S.R."/>
            <person name="Slesarev A.I."/>
            <person name="Kadnikov V.V."/>
            <person name="Krogh A."/>
            <person name="Bonch-Osmolovskaya E.A."/>
            <person name="Peng X."/>
            <person name="Kublanov I.V."/>
        </authorList>
    </citation>
    <scope>NUCLEOTIDE SEQUENCE [LARGE SCALE GENOMIC DNA]</scope>
    <source>
        <strain evidence="13 14">R1</strain>
    </source>
</reference>
<dbReference type="InterPro" id="IPR005467">
    <property type="entry name" value="His_kinase_dom"/>
</dbReference>
<dbReference type="Proteomes" id="UP000215086">
    <property type="component" value="Chromosome"/>
</dbReference>
<evidence type="ECO:0000256" key="2">
    <source>
        <dbReference type="ARBA" id="ARBA00022475"/>
    </source>
</evidence>
<dbReference type="RefSeq" id="WP_095415806.1">
    <property type="nucleotide sequence ID" value="NZ_CP018477.1"/>
</dbReference>
<dbReference type="InterPro" id="IPR035965">
    <property type="entry name" value="PAS-like_dom_sf"/>
</dbReference>
<keyword evidence="2" id="KW-1003">Cell membrane</keyword>
<dbReference type="SMART" id="SM00091">
    <property type="entry name" value="PAS"/>
    <property type="match status" value="1"/>
</dbReference>
<dbReference type="InterPro" id="IPR036890">
    <property type="entry name" value="HATPase_C_sf"/>
</dbReference>
<dbReference type="GO" id="GO:0046983">
    <property type="term" value="F:protein dimerization activity"/>
    <property type="evidence" value="ECO:0007669"/>
    <property type="project" value="InterPro"/>
</dbReference>
<keyword evidence="14" id="KW-1185">Reference proteome</keyword>
<feature type="domain" description="PAS" evidence="11">
    <location>
        <begin position="100"/>
        <end position="175"/>
    </location>
</feature>
<proteinExistence type="predicted"/>
<dbReference type="InterPro" id="IPR013655">
    <property type="entry name" value="PAS_fold_3"/>
</dbReference>
<evidence type="ECO:0000259" key="10">
    <source>
        <dbReference type="PROSITE" id="PS50109"/>
    </source>
</evidence>
<keyword evidence="3" id="KW-0808">Transferase</keyword>
<dbReference type="InterPro" id="IPR011712">
    <property type="entry name" value="Sig_transdc_His_kin_sub3_dim/P"/>
</dbReference>
<dbReference type="Gene3D" id="3.30.450.20">
    <property type="entry name" value="PAS domain"/>
    <property type="match status" value="1"/>
</dbReference>
<dbReference type="CDD" id="cd00130">
    <property type="entry name" value="PAS"/>
    <property type="match status" value="1"/>
</dbReference>
<dbReference type="PROSITE" id="PS50109">
    <property type="entry name" value="HIS_KIN"/>
    <property type="match status" value="1"/>
</dbReference>
<feature type="domain" description="PAC" evidence="12">
    <location>
        <begin position="178"/>
        <end position="230"/>
    </location>
</feature>
<feature type="transmembrane region" description="Helical" evidence="9">
    <location>
        <begin position="67"/>
        <end position="87"/>
    </location>
</feature>